<accession>A0A9P5SDF9</accession>
<dbReference type="AlphaFoldDB" id="A0A9P5SDF9"/>
<reference evidence="2" key="1">
    <citation type="journal article" date="2020" name="Fungal Divers.">
        <title>Resolving the Mortierellaceae phylogeny through synthesis of multi-gene phylogenetics and phylogenomics.</title>
        <authorList>
            <person name="Vandepol N."/>
            <person name="Liber J."/>
            <person name="Desiro A."/>
            <person name="Na H."/>
            <person name="Kennedy M."/>
            <person name="Barry K."/>
            <person name="Grigoriev I.V."/>
            <person name="Miller A.N."/>
            <person name="O'Donnell K."/>
            <person name="Stajich J.E."/>
            <person name="Bonito G."/>
        </authorList>
    </citation>
    <scope>NUCLEOTIDE SEQUENCE</scope>
    <source>
        <strain evidence="2">NVP1</strain>
    </source>
</reference>
<keyword evidence="1" id="KW-0732">Signal</keyword>
<evidence type="ECO:0000313" key="2">
    <source>
        <dbReference type="EMBL" id="KAF9322832.1"/>
    </source>
</evidence>
<gene>
    <name evidence="2" type="ORF">BG006_002017</name>
</gene>
<keyword evidence="3" id="KW-1185">Reference proteome</keyword>
<organism evidence="2 3">
    <name type="scientific">Podila minutissima</name>
    <dbReference type="NCBI Taxonomy" id="64525"/>
    <lineage>
        <taxon>Eukaryota</taxon>
        <taxon>Fungi</taxon>
        <taxon>Fungi incertae sedis</taxon>
        <taxon>Mucoromycota</taxon>
        <taxon>Mortierellomycotina</taxon>
        <taxon>Mortierellomycetes</taxon>
        <taxon>Mortierellales</taxon>
        <taxon>Mortierellaceae</taxon>
        <taxon>Podila</taxon>
    </lineage>
</organism>
<evidence type="ECO:0000256" key="1">
    <source>
        <dbReference type="SAM" id="SignalP"/>
    </source>
</evidence>
<sequence length="53" mass="6241">SAHINTLLWQLLDLESLLFFYQVDGLCTLDSKFQSRCMRTRHAIFVLDQILLN</sequence>
<dbReference type="Proteomes" id="UP000696485">
    <property type="component" value="Unassembled WGS sequence"/>
</dbReference>
<feature type="signal peptide" evidence="1">
    <location>
        <begin position="1"/>
        <end position="25"/>
    </location>
</feature>
<feature type="chain" id="PRO_5040190486" evidence="1">
    <location>
        <begin position="26"/>
        <end position="53"/>
    </location>
</feature>
<proteinExistence type="predicted"/>
<name>A0A9P5SDF9_9FUNG</name>
<comment type="caution">
    <text evidence="2">The sequence shown here is derived from an EMBL/GenBank/DDBJ whole genome shotgun (WGS) entry which is preliminary data.</text>
</comment>
<protein>
    <submittedName>
        <fullName evidence="2">Uncharacterized protein</fullName>
    </submittedName>
</protein>
<dbReference type="EMBL" id="JAAAUY010001439">
    <property type="protein sequence ID" value="KAF9322832.1"/>
    <property type="molecule type" value="Genomic_DNA"/>
</dbReference>
<feature type="non-terminal residue" evidence="2">
    <location>
        <position position="1"/>
    </location>
</feature>
<evidence type="ECO:0000313" key="3">
    <source>
        <dbReference type="Proteomes" id="UP000696485"/>
    </source>
</evidence>